<organism evidence="2 3">
    <name type="scientific">Remersonia thermophila</name>
    <dbReference type="NCBI Taxonomy" id="72144"/>
    <lineage>
        <taxon>Eukaryota</taxon>
        <taxon>Fungi</taxon>
        <taxon>Dikarya</taxon>
        <taxon>Ascomycota</taxon>
        <taxon>Pezizomycotina</taxon>
        <taxon>Sordariomycetes</taxon>
        <taxon>Sordariomycetidae</taxon>
        <taxon>Sordariales</taxon>
        <taxon>Sordariales incertae sedis</taxon>
        <taxon>Remersonia</taxon>
    </lineage>
</organism>
<gene>
    <name evidence="2" type="ORF">VTJ83DRAFT_6866</name>
</gene>
<feature type="region of interest" description="Disordered" evidence="1">
    <location>
        <begin position="52"/>
        <end position="77"/>
    </location>
</feature>
<accession>A0ABR4D5Y4</accession>
<feature type="compositionally biased region" description="Polar residues" evidence="1">
    <location>
        <begin position="54"/>
        <end position="64"/>
    </location>
</feature>
<reference evidence="2 3" key="1">
    <citation type="journal article" date="2024" name="Commun. Biol.">
        <title>Comparative genomic analysis of thermophilic fungi reveals convergent evolutionary adaptations and gene losses.</title>
        <authorList>
            <person name="Steindorff A.S."/>
            <person name="Aguilar-Pontes M.V."/>
            <person name="Robinson A.J."/>
            <person name="Andreopoulos B."/>
            <person name="LaButti K."/>
            <person name="Kuo A."/>
            <person name="Mondo S."/>
            <person name="Riley R."/>
            <person name="Otillar R."/>
            <person name="Haridas S."/>
            <person name="Lipzen A."/>
            <person name="Grimwood J."/>
            <person name="Schmutz J."/>
            <person name="Clum A."/>
            <person name="Reid I.D."/>
            <person name="Moisan M.C."/>
            <person name="Butler G."/>
            <person name="Nguyen T.T.M."/>
            <person name="Dewar K."/>
            <person name="Conant G."/>
            <person name="Drula E."/>
            <person name="Henrissat B."/>
            <person name="Hansel C."/>
            <person name="Singer S."/>
            <person name="Hutchinson M.I."/>
            <person name="de Vries R.P."/>
            <person name="Natvig D.O."/>
            <person name="Powell A.J."/>
            <person name="Tsang A."/>
            <person name="Grigoriev I.V."/>
        </authorList>
    </citation>
    <scope>NUCLEOTIDE SEQUENCE [LARGE SCALE GENOMIC DNA]</scope>
    <source>
        <strain evidence="2 3">ATCC 22073</strain>
    </source>
</reference>
<name>A0ABR4D5Y4_9PEZI</name>
<evidence type="ECO:0000313" key="3">
    <source>
        <dbReference type="Proteomes" id="UP001600064"/>
    </source>
</evidence>
<keyword evidence="3" id="KW-1185">Reference proteome</keyword>
<comment type="caution">
    <text evidence="2">The sequence shown here is derived from an EMBL/GenBank/DDBJ whole genome shotgun (WGS) entry which is preliminary data.</text>
</comment>
<dbReference type="EMBL" id="JAZGUE010000006">
    <property type="protein sequence ID" value="KAL2265766.1"/>
    <property type="molecule type" value="Genomic_DNA"/>
</dbReference>
<sequence length="77" mass="7885">MPRSHASAAGTNKSDAGHRHPAGQQPQEPPAALSAWLNQPADDEPVAWYARLSEQASNGTSDVPPSTAAGGSSVPKL</sequence>
<feature type="region of interest" description="Disordered" evidence="1">
    <location>
        <begin position="1"/>
        <end position="40"/>
    </location>
</feature>
<evidence type="ECO:0000313" key="2">
    <source>
        <dbReference type="EMBL" id="KAL2265766.1"/>
    </source>
</evidence>
<protein>
    <submittedName>
        <fullName evidence="2">Uncharacterized protein</fullName>
    </submittedName>
</protein>
<feature type="compositionally biased region" description="Low complexity" evidence="1">
    <location>
        <begin position="22"/>
        <end position="32"/>
    </location>
</feature>
<evidence type="ECO:0000256" key="1">
    <source>
        <dbReference type="SAM" id="MobiDB-lite"/>
    </source>
</evidence>
<proteinExistence type="predicted"/>
<dbReference type="RefSeq" id="XP_070864493.1">
    <property type="nucleotide sequence ID" value="XM_071013624.1"/>
</dbReference>
<dbReference type="GeneID" id="98128268"/>
<dbReference type="Proteomes" id="UP001600064">
    <property type="component" value="Unassembled WGS sequence"/>
</dbReference>